<keyword evidence="1" id="KW-0812">Transmembrane</keyword>
<accession>A0A1G2QDQ2</accession>
<dbReference type="Proteomes" id="UP000177043">
    <property type="component" value="Unassembled WGS sequence"/>
</dbReference>
<protein>
    <submittedName>
        <fullName evidence="2">Uncharacterized protein</fullName>
    </submittedName>
</protein>
<dbReference type="EMBL" id="MHTJ01000003">
    <property type="protein sequence ID" value="OHA58533.1"/>
    <property type="molecule type" value="Genomic_DNA"/>
</dbReference>
<keyword evidence="1" id="KW-1133">Transmembrane helix</keyword>
<evidence type="ECO:0000256" key="1">
    <source>
        <dbReference type="SAM" id="Phobius"/>
    </source>
</evidence>
<evidence type="ECO:0000313" key="2">
    <source>
        <dbReference type="EMBL" id="OHA58533.1"/>
    </source>
</evidence>
<organism evidence="2 3">
    <name type="scientific">Candidatus Vogelbacteria bacterium RIFOXYD1_FULL_44_32</name>
    <dbReference type="NCBI Taxonomy" id="1802438"/>
    <lineage>
        <taxon>Bacteria</taxon>
        <taxon>Candidatus Vogeliibacteriota</taxon>
    </lineage>
</organism>
<comment type="caution">
    <text evidence="2">The sequence shown here is derived from an EMBL/GenBank/DDBJ whole genome shotgun (WGS) entry which is preliminary data.</text>
</comment>
<feature type="transmembrane region" description="Helical" evidence="1">
    <location>
        <begin position="21"/>
        <end position="45"/>
    </location>
</feature>
<sequence>MSFIFRKLDEIRAYPEPKRKQILLVSTFAITLLIILLWLLNIWLLSAGPKTQTDSANFDFGANIEREWHRIELGLGALKNTISNQF</sequence>
<evidence type="ECO:0000313" key="3">
    <source>
        <dbReference type="Proteomes" id="UP000177043"/>
    </source>
</evidence>
<dbReference type="AlphaFoldDB" id="A0A1G2QDQ2"/>
<reference evidence="2 3" key="1">
    <citation type="journal article" date="2016" name="Nat. Commun.">
        <title>Thousands of microbial genomes shed light on interconnected biogeochemical processes in an aquifer system.</title>
        <authorList>
            <person name="Anantharaman K."/>
            <person name="Brown C.T."/>
            <person name="Hug L.A."/>
            <person name="Sharon I."/>
            <person name="Castelle C.J."/>
            <person name="Probst A.J."/>
            <person name="Thomas B.C."/>
            <person name="Singh A."/>
            <person name="Wilkins M.J."/>
            <person name="Karaoz U."/>
            <person name="Brodie E.L."/>
            <person name="Williams K.H."/>
            <person name="Hubbard S.S."/>
            <person name="Banfield J.F."/>
        </authorList>
    </citation>
    <scope>NUCLEOTIDE SEQUENCE [LARGE SCALE GENOMIC DNA]</scope>
</reference>
<keyword evidence="1" id="KW-0472">Membrane</keyword>
<proteinExistence type="predicted"/>
<name>A0A1G2QDQ2_9BACT</name>
<dbReference type="STRING" id="1802438.A2571_02035"/>
<gene>
    <name evidence="2" type="ORF">A2571_02035</name>
</gene>